<accession>A0A9Q0XTD8</accession>
<comment type="caution">
    <text evidence="1">The sequence shown here is derived from an EMBL/GenBank/DDBJ whole genome shotgun (WGS) entry which is preliminary data.</text>
</comment>
<keyword evidence="2" id="KW-1185">Reference proteome</keyword>
<proteinExistence type="predicted"/>
<reference evidence="1" key="1">
    <citation type="journal article" date="2023" name="DNA Res.">
        <title>Chromosome-level genome assembly of Phrynocephalus forsythii using third-generation DNA sequencing and Hi-C analysis.</title>
        <authorList>
            <person name="Qi Y."/>
            <person name="Zhao W."/>
            <person name="Zhao Y."/>
            <person name="Niu C."/>
            <person name="Cao S."/>
            <person name="Zhang Y."/>
        </authorList>
    </citation>
    <scope>NUCLEOTIDE SEQUENCE</scope>
    <source>
        <tissue evidence="1">Muscle</tissue>
    </source>
</reference>
<protein>
    <submittedName>
        <fullName evidence="1">Uncharacterized protein</fullName>
    </submittedName>
</protein>
<sequence>ALRLSELVVAGKTDISQVALQWADDFLTPENATIHIRHSRTDQSGKGAHIKLG</sequence>
<evidence type="ECO:0000313" key="1">
    <source>
        <dbReference type="EMBL" id="KAJ7326954.1"/>
    </source>
</evidence>
<gene>
    <name evidence="1" type="ORF">JRQ81_016713</name>
</gene>
<name>A0A9Q0XTD8_9SAUR</name>
<evidence type="ECO:0000313" key="2">
    <source>
        <dbReference type="Proteomes" id="UP001142489"/>
    </source>
</evidence>
<dbReference type="AlphaFoldDB" id="A0A9Q0XTD8"/>
<dbReference type="EMBL" id="JAPFRF010000007">
    <property type="protein sequence ID" value="KAJ7326954.1"/>
    <property type="molecule type" value="Genomic_DNA"/>
</dbReference>
<organism evidence="1 2">
    <name type="scientific">Phrynocephalus forsythii</name>
    <dbReference type="NCBI Taxonomy" id="171643"/>
    <lineage>
        <taxon>Eukaryota</taxon>
        <taxon>Metazoa</taxon>
        <taxon>Chordata</taxon>
        <taxon>Craniata</taxon>
        <taxon>Vertebrata</taxon>
        <taxon>Euteleostomi</taxon>
        <taxon>Lepidosauria</taxon>
        <taxon>Squamata</taxon>
        <taxon>Bifurcata</taxon>
        <taxon>Unidentata</taxon>
        <taxon>Episquamata</taxon>
        <taxon>Toxicofera</taxon>
        <taxon>Iguania</taxon>
        <taxon>Acrodonta</taxon>
        <taxon>Agamidae</taxon>
        <taxon>Agaminae</taxon>
        <taxon>Phrynocephalus</taxon>
    </lineage>
</organism>
<dbReference type="Proteomes" id="UP001142489">
    <property type="component" value="Unassembled WGS sequence"/>
</dbReference>
<feature type="non-terminal residue" evidence="1">
    <location>
        <position position="53"/>
    </location>
</feature>
<feature type="non-terminal residue" evidence="1">
    <location>
        <position position="1"/>
    </location>
</feature>